<dbReference type="EMBL" id="SJDU01000035">
    <property type="protein sequence ID" value="TKZ35980.1"/>
    <property type="molecule type" value="Genomic_DNA"/>
</dbReference>
<comment type="caution">
    <text evidence="1">The sequence shown here is derived from an EMBL/GenBank/DDBJ whole genome shotgun (WGS) entry which is preliminary data.</text>
</comment>
<dbReference type="PROSITE" id="PS51257">
    <property type="entry name" value="PROKAR_LIPOPROTEIN"/>
    <property type="match status" value="1"/>
</dbReference>
<proteinExistence type="predicted"/>
<protein>
    <submittedName>
        <fullName evidence="1">Uncharacterized protein</fullName>
    </submittedName>
</protein>
<organism evidence="1 2">
    <name type="scientific">Brachyspira catarrhinii</name>
    <dbReference type="NCBI Taxonomy" id="2528966"/>
    <lineage>
        <taxon>Bacteria</taxon>
        <taxon>Pseudomonadati</taxon>
        <taxon>Spirochaetota</taxon>
        <taxon>Spirochaetia</taxon>
        <taxon>Brachyspirales</taxon>
        <taxon>Brachyspiraceae</taxon>
        <taxon>Brachyspira</taxon>
    </lineage>
</organism>
<dbReference type="Proteomes" id="UP000310168">
    <property type="component" value="Unassembled WGS sequence"/>
</dbReference>
<accession>A0ABY2TT47</accession>
<gene>
    <name evidence="1" type="ORF">EZH24_02450</name>
</gene>
<evidence type="ECO:0000313" key="2">
    <source>
        <dbReference type="Proteomes" id="UP000310168"/>
    </source>
</evidence>
<sequence>MKIIFYIFIFIFIIIILSCSSPVANPLSTTRVGTYKGTQSTLQRRVLHLYVEGDGGFRMAYADTNAPTNAINTNNDFLVNATNITGVDPYYSFQNSQGVGTLEFIGDNRVIVTFRKLIPDYYRIGETLCIKE</sequence>
<evidence type="ECO:0000313" key="1">
    <source>
        <dbReference type="EMBL" id="TKZ35980.1"/>
    </source>
</evidence>
<name>A0ABY2TT47_9SPIR</name>
<reference evidence="1 2" key="1">
    <citation type="journal article" date="2019" name="Anaerobe">
        <title>Brachyspira catarrhinii sp. nov., an anaerobic intestinal spirochaete isolated from vervet monkeys may have been misidentified as Brachyspira aalborgi in previous studies.</title>
        <authorList>
            <person name="Phillips N.D."/>
            <person name="La T."/>
            <person name="Hampson D.J."/>
        </authorList>
    </citation>
    <scope>NUCLEOTIDE SEQUENCE [LARGE SCALE GENOMIC DNA]</scope>
    <source>
        <strain evidence="1 2">Z12</strain>
    </source>
</reference>
<keyword evidence="2" id="KW-1185">Reference proteome</keyword>
<dbReference type="RefSeq" id="WP_137997546.1">
    <property type="nucleotide sequence ID" value="NZ_SJDU01000035.1"/>
</dbReference>